<gene>
    <name evidence="3" type="ORF">SAMN05421739_101325</name>
</gene>
<feature type="domain" description="Transcription elongation factor GreA/GreB C-terminal" evidence="1">
    <location>
        <begin position="56"/>
        <end position="130"/>
    </location>
</feature>
<accession>A0A1I2MMH5</accession>
<dbReference type="PANTHER" id="PTHR30437:SF5">
    <property type="entry name" value="REGULATOR OF NUCLEOSIDE DIPHOSPHATE KINASE"/>
    <property type="match status" value="1"/>
</dbReference>
<dbReference type="GO" id="GO:0032784">
    <property type="term" value="P:regulation of DNA-templated transcription elongation"/>
    <property type="evidence" value="ECO:0007669"/>
    <property type="project" value="InterPro"/>
</dbReference>
<name>A0A1I2MMH5_9BACT</name>
<dbReference type="NCBIfam" id="NF004396">
    <property type="entry name" value="PRK05753.1"/>
    <property type="match status" value="1"/>
</dbReference>
<dbReference type="InterPro" id="IPR029462">
    <property type="entry name" value="Rnk_N"/>
</dbReference>
<keyword evidence="3" id="KW-0648">Protein biosynthesis</keyword>
<dbReference type="PANTHER" id="PTHR30437">
    <property type="entry name" value="TRANSCRIPTION ELONGATION FACTOR GREA"/>
    <property type="match status" value="1"/>
</dbReference>
<evidence type="ECO:0000259" key="1">
    <source>
        <dbReference type="Pfam" id="PF01272"/>
    </source>
</evidence>
<dbReference type="Proteomes" id="UP000198724">
    <property type="component" value="Unassembled WGS sequence"/>
</dbReference>
<keyword evidence="4" id="KW-1185">Reference proteome</keyword>
<sequence length="141" mass="15688">MYSTDMNNTIYLTEQDYKRLVDLIQIQRQSNGVPANIGKLGEELKRAVRVPSEEIPANVVTMNSRVLLQDLQGGRELEMTLVYPKDADINSRKISVFAPVGTAIIGCKEGDVVEWPVPSGTIKYKVVKVTFQPEATGDYTL</sequence>
<evidence type="ECO:0000313" key="4">
    <source>
        <dbReference type="Proteomes" id="UP000198724"/>
    </source>
</evidence>
<dbReference type="STRING" id="1436961.SAMN05421739_101325"/>
<dbReference type="Pfam" id="PF01272">
    <property type="entry name" value="GreA_GreB"/>
    <property type="match status" value="1"/>
</dbReference>
<dbReference type="EMBL" id="FOOT01000001">
    <property type="protein sequence ID" value="SFF90576.1"/>
    <property type="molecule type" value="Genomic_DNA"/>
</dbReference>
<dbReference type="GO" id="GO:0003677">
    <property type="term" value="F:DNA binding"/>
    <property type="evidence" value="ECO:0007669"/>
    <property type="project" value="InterPro"/>
</dbReference>
<dbReference type="SUPFAM" id="SSF54534">
    <property type="entry name" value="FKBP-like"/>
    <property type="match status" value="1"/>
</dbReference>
<dbReference type="GO" id="GO:0070063">
    <property type="term" value="F:RNA polymerase binding"/>
    <property type="evidence" value="ECO:0007669"/>
    <property type="project" value="InterPro"/>
</dbReference>
<dbReference type="GO" id="GO:0006354">
    <property type="term" value="P:DNA-templated transcription elongation"/>
    <property type="evidence" value="ECO:0007669"/>
    <property type="project" value="TreeGrafter"/>
</dbReference>
<dbReference type="Gene3D" id="3.10.50.30">
    <property type="entry name" value="Transcription elongation factor, GreA/GreB, C-terminal domain"/>
    <property type="match status" value="1"/>
</dbReference>
<proteinExistence type="predicted"/>
<evidence type="ECO:0000259" key="2">
    <source>
        <dbReference type="Pfam" id="PF14760"/>
    </source>
</evidence>
<keyword evidence="3" id="KW-0251">Elongation factor</keyword>
<dbReference type="AlphaFoldDB" id="A0A1I2MMH5"/>
<dbReference type="InterPro" id="IPR023459">
    <property type="entry name" value="Tscrpt_elong_fac_GreA/B_fam"/>
</dbReference>
<dbReference type="Pfam" id="PF14760">
    <property type="entry name" value="Rnk_N"/>
    <property type="match status" value="1"/>
</dbReference>
<evidence type="ECO:0000313" key="3">
    <source>
        <dbReference type="EMBL" id="SFF90576.1"/>
    </source>
</evidence>
<feature type="domain" description="Regulator of nucleoside diphosphate kinase N-terminal" evidence="2">
    <location>
        <begin position="10"/>
        <end position="49"/>
    </location>
</feature>
<dbReference type="InterPro" id="IPR036953">
    <property type="entry name" value="GreA/GreB_C_sf"/>
</dbReference>
<reference evidence="4" key="1">
    <citation type="submission" date="2016-10" db="EMBL/GenBank/DDBJ databases">
        <authorList>
            <person name="Varghese N."/>
            <person name="Submissions S."/>
        </authorList>
    </citation>
    <scope>NUCLEOTIDE SEQUENCE [LARGE SCALE GENOMIC DNA]</scope>
    <source>
        <strain evidence="4">LP51</strain>
    </source>
</reference>
<organism evidence="3 4">
    <name type="scientific">Pontibacter chinhatensis</name>
    <dbReference type="NCBI Taxonomy" id="1436961"/>
    <lineage>
        <taxon>Bacteria</taxon>
        <taxon>Pseudomonadati</taxon>
        <taxon>Bacteroidota</taxon>
        <taxon>Cytophagia</taxon>
        <taxon>Cytophagales</taxon>
        <taxon>Hymenobacteraceae</taxon>
        <taxon>Pontibacter</taxon>
    </lineage>
</organism>
<protein>
    <submittedName>
        <fullName evidence="3">GreA/GreB family elongation factor</fullName>
    </submittedName>
</protein>
<dbReference type="GO" id="GO:0003746">
    <property type="term" value="F:translation elongation factor activity"/>
    <property type="evidence" value="ECO:0007669"/>
    <property type="project" value="UniProtKB-KW"/>
</dbReference>
<dbReference type="InterPro" id="IPR001437">
    <property type="entry name" value="Tscrpt_elong_fac_GreA/B_C"/>
</dbReference>